<accession>A0ACB9WHQ3</accession>
<organism evidence="1 2">
    <name type="scientific">Chaenocephalus aceratus</name>
    <name type="common">Blackfin icefish</name>
    <name type="synonym">Chaenichthys aceratus</name>
    <dbReference type="NCBI Taxonomy" id="36190"/>
    <lineage>
        <taxon>Eukaryota</taxon>
        <taxon>Metazoa</taxon>
        <taxon>Chordata</taxon>
        <taxon>Craniata</taxon>
        <taxon>Vertebrata</taxon>
        <taxon>Euteleostomi</taxon>
        <taxon>Actinopterygii</taxon>
        <taxon>Neopterygii</taxon>
        <taxon>Teleostei</taxon>
        <taxon>Neoteleostei</taxon>
        <taxon>Acanthomorphata</taxon>
        <taxon>Eupercaria</taxon>
        <taxon>Perciformes</taxon>
        <taxon>Notothenioidei</taxon>
        <taxon>Channichthyidae</taxon>
        <taxon>Chaenocephalus</taxon>
    </lineage>
</organism>
<proteinExistence type="predicted"/>
<protein>
    <submittedName>
        <fullName evidence="1">Uncharacterized protein</fullName>
    </submittedName>
</protein>
<reference evidence="1" key="1">
    <citation type="submission" date="2022-05" db="EMBL/GenBank/DDBJ databases">
        <title>Chromosome-level genome of Chaenocephalus aceratus.</title>
        <authorList>
            <person name="Park H."/>
        </authorList>
    </citation>
    <scope>NUCLEOTIDE SEQUENCE</scope>
    <source>
        <strain evidence="1">KU_202001</strain>
    </source>
</reference>
<name>A0ACB9WHQ3_CHAAC</name>
<gene>
    <name evidence="1" type="ORF">KUCAC02_024084</name>
</gene>
<comment type="caution">
    <text evidence="1">The sequence shown here is derived from an EMBL/GenBank/DDBJ whole genome shotgun (WGS) entry which is preliminary data.</text>
</comment>
<evidence type="ECO:0000313" key="2">
    <source>
        <dbReference type="Proteomes" id="UP001057452"/>
    </source>
</evidence>
<evidence type="ECO:0000313" key="1">
    <source>
        <dbReference type="EMBL" id="KAI4812716.1"/>
    </source>
</evidence>
<dbReference type="EMBL" id="CM043806">
    <property type="protein sequence ID" value="KAI4812716.1"/>
    <property type="molecule type" value="Genomic_DNA"/>
</dbReference>
<sequence>LPSTAAQPHLTCIEGHGGVSQLEETHQISVMESRLCRPGTQLTLSEAKERRIRRNLMGWTEEAFYQMMRSSEEAASLSH</sequence>
<keyword evidence="2" id="KW-1185">Reference proteome</keyword>
<feature type="non-terminal residue" evidence="1">
    <location>
        <position position="1"/>
    </location>
</feature>
<dbReference type="Proteomes" id="UP001057452">
    <property type="component" value="Chromosome 22"/>
</dbReference>
<feature type="non-terminal residue" evidence="1">
    <location>
        <position position="79"/>
    </location>
</feature>